<evidence type="ECO:0000313" key="10">
    <source>
        <dbReference type="EMBL" id="PYI66022.1"/>
    </source>
</evidence>
<keyword evidence="4" id="KW-1003">Cell membrane</keyword>
<keyword evidence="7 8" id="KW-0472">Membrane</keyword>
<gene>
    <name evidence="10" type="ORF">CVV68_15605</name>
</gene>
<dbReference type="RefSeq" id="WP_110501929.1">
    <property type="nucleotide sequence ID" value="NZ_QJVD01000018.1"/>
</dbReference>
<name>A0A2V5L5Z9_9MICC</name>
<dbReference type="PROSITE" id="PS50850">
    <property type="entry name" value="MFS"/>
    <property type="match status" value="1"/>
</dbReference>
<dbReference type="PANTHER" id="PTHR23502:SF132">
    <property type="entry name" value="POLYAMINE TRANSPORTER 2-RELATED"/>
    <property type="match status" value="1"/>
</dbReference>
<feature type="transmembrane region" description="Helical" evidence="8">
    <location>
        <begin position="379"/>
        <end position="398"/>
    </location>
</feature>
<evidence type="ECO:0000256" key="7">
    <source>
        <dbReference type="ARBA" id="ARBA00023136"/>
    </source>
</evidence>
<dbReference type="PROSITE" id="PS00216">
    <property type="entry name" value="SUGAR_TRANSPORT_1"/>
    <property type="match status" value="1"/>
</dbReference>
<sequence length="406" mass="43166">MTIITHPGDSLTRRQKLIYILVLGLLTALGPFTIDLYLPAFPIIGHELNVSATAVQLTLTATTIGFAAGQLIVGPFSDKFGRRMPLVLATSLHVAASVGAAMSTDITMLGIFRVLQGIGAAGGGVVAMAMIRDLFGGYQLVRMLSRMSLVNGMAPILAPVIGSQLLGIMDWPGIFWFLAGYGALVVIAAFMFIVETLPPERRHSGGVSVRGRYKAVFSDRIFVGTLFVGGFNFAALFTYLSASTFLFQTTYGFTPQQYGFLFAANSLGIVSGVQIAAYLMRHTGPQWVIAWATVGQVCAAAAMIIFDQLGLGLWGIMVPLWFFICFTGFMFPSVQVMGLARNGRQAGTAASLLGATTFGFAGIITPVVGLLGVATATPMALIMGSCILLAIAALWFIVRPRTVPKI</sequence>
<dbReference type="EMBL" id="QJVD01000018">
    <property type="protein sequence ID" value="PYI66022.1"/>
    <property type="molecule type" value="Genomic_DNA"/>
</dbReference>
<dbReference type="CDD" id="cd17320">
    <property type="entry name" value="MFS_MdfA_MDR_like"/>
    <property type="match status" value="1"/>
</dbReference>
<keyword evidence="11" id="KW-1185">Reference proteome</keyword>
<keyword evidence="6 8" id="KW-1133">Transmembrane helix</keyword>
<dbReference type="InterPro" id="IPR036259">
    <property type="entry name" value="MFS_trans_sf"/>
</dbReference>
<feature type="transmembrane region" description="Helical" evidence="8">
    <location>
        <begin position="110"/>
        <end position="131"/>
    </location>
</feature>
<evidence type="ECO:0000256" key="8">
    <source>
        <dbReference type="SAM" id="Phobius"/>
    </source>
</evidence>
<dbReference type="AlphaFoldDB" id="A0A2V5L5Z9"/>
<reference evidence="10 11" key="1">
    <citation type="submission" date="2018-05" db="EMBL/GenBank/DDBJ databases">
        <title>Genetic diversity of glacier-inhabiting Cryobacterium bacteria in China and description of Cryobacterium mengkeensis sp. nov. and Arthrobacter glacialis sp. nov.</title>
        <authorList>
            <person name="Liu Q."/>
            <person name="Xin Y.-H."/>
        </authorList>
    </citation>
    <scope>NUCLEOTIDE SEQUENCE [LARGE SCALE GENOMIC DNA]</scope>
    <source>
        <strain evidence="10 11">LI2</strain>
    </source>
</reference>
<evidence type="ECO:0000256" key="1">
    <source>
        <dbReference type="ARBA" id="ARBA00004651"/>
    </source>
</evidence>
<feature type="transmembrane region" description="Helical" evidence="8">
    <location>
        <begin position="221"/>
        <end position="240"/>
    </location>
</feature>
<dbReference type="NCBIfam" id="TIGR00710">
    <property type="entry name" value="efflux_Bcr_CflA"/>
    <property type="match status" value="1"/>
</dbReference>
<feature type="transmembrane region" description="Helical" evidence="8">
    <location>
        <begin position="17"/>
        <end position="34"/>
    </location>
</feature>
<dbReference type="InterPro" id="IPR020846">
    <property type="entry name" value="MFS_dom"/>
</dbReference>
<evidence type="ECO:0000256" key="6">
    <source>
        <dbReference type="ARBA" id="ARBA00022989"/>
    </source>
</evidence>
<feature type="transmembrane region" description="Helical" evidence="8">
    <location>
        <begin position="352"/>
        <end position="373"/>
    </location>
</feature>
<keyword evidence="5 8" id="KW-0812">Transmembrane</keyword>
<dbReference type="GO" id="GO:0042910">
    <property type="term" value="F:xenobiotic transmembrane transporter activity"/>
    <property type="evidence" value="ECO:0007669"/>
    <property type="project" value="InterPro"/>
</dbReference>
<comment type="similarity">
    <text evidence="2">Belongs to the major facilitator superfamily. Bcr/CmlA family.</text>
</comment>
<feature type="transmembrane region" description="Helical" evidence="8">
    <location>
        <begin position="174"/>
        <end position="194"/>
    </location>
</feature>
<organism evidence="10 11">
    <name type="scientific">Arthrobacter livingstonensis</name>
    <dbReference type="NCBI Taxonomy" id="670078"/>
    <lineage>
        <taxon>Bacteria</taxon>
        <taxon>Bacillati</taxon>
        <taxon>Actinomycetota</taxon>
        <taxon>Actinomycetes</taxon>
        <taxon>Micrococcales</taxon>
        <taxon>Micrococcaceae</taxon>
        <taxon>Arthrobacter</taxon>
    </lineage>
</organism>
<evidence type="ECO:0000256" key="2">
    <source>
        <dbReference type="ARBA" id="ARBA00006236"/>
    </source>
</evidence>
<dbReference type="SUPFAM" id="SSF103473">
    <property type="entry name" value="MFS general substrate transporter"/>
    <property type="match status" value="1"/>
</dbReference>
<dbReference type="InterPro" id="IPR004812">
    <property type="entry name" value="Efflux_drug-R_Bcr/CmlA"/>
</dbReference>
<proteinExistence type="inferred from homology"/>
<keyword evidence="3" id="KW-0813">Transport</keyword>
<comment type="caution">
    <text evidence="10">The sequence shown here is derived from an EMBL/GenBank/DDBJ whole genome shotgun (WGS) entry which is preliminary data.</text>
</comment>
<feature type="transmembrane region" description="Helical" evidence="8">
    <location>
        <begin position="287"/>
        <end position="306"/>
    </location>
</feature>
<comment type="subcellular location">
    <subcellularLocation>
        <location evidence="1">Cell membrane</location>
        <topology evidence="1">Multi-pass membrane protein</topology>
    </subcellularLocation>
</comment>
<dbReference type="InterPro" id="IPR005829">
    <property type="entry name" value="Sugar_transporter_CS"/>
</dbReference>
<evidence type="ECO:0000256" key="3">
    <source>
        <dbReference type="ARBA" id="ARBA00022448"/>
    </source>
</evidence>
<dbReference type="GO" id="GO:1990961">
    <property type="term" value="P:xenobiotic detoxification by transmembrane export across the plasma membrane"/>
    <property type="evidence" value="ECO:0007669"/>
    <property type="project" value="InterPro"/>
</dbReference>
<dbReference type="Proteomes" id="UP000247832">
    <property type="component" value="Unassembled WGS sequence"/>
</dbReference>
<dbReference type="OrthoDB" id="9814303at2"/>
<feature type="transmembrane region" description="Helical" evidence="8">
    <location>
        <begin position="312"/>
        <end position="331"/>
    </location>
</feature>
<dbReference type="PANTHER" id="PTHR23502">
    <property type="entry name" value="MAJOR FACILITATOR SUPERFAMILY"/>
    <property type="match status" value="1"/>
</dbReference>
<evidence type="ECO:0000259" key="9">
    <source>
        <dbReference type="PROSITE" id="PS50850"/>
    </source>
</evidence>
<accession>A0A2V5L5Z9</accession>
<dbReference type="Pfam" id="PF07690">
    <property type="entry name" value="MFS_1"/>
    <property type="match status" value="1"/>
</dbReference>
<evidence type="ECO:0000313" key="11">
    <source>
        <dbReference type="Proteomes" id="UP000247832"/>
    </source>
</evidence>
<feature type="transmembrane region" description="Helical" evidence="8">
    <location>
        <begin position="54"/>
        <end position="74"/>
    </location>
</feature>
<feature type="domain" description="Major facilitator superfamily (MFS) profile" evidence="9">
    <location>
        <begin position="16"/>
        <end position="402"/>
    </location>
</feature>
<dbReference type="InterPro" id="IPR011701">
    <property type="entry name" value="MFS"/>
</dbReference>
<dbReference type="GO" id="GO:0005886">
    <property type="term" value="C:plasma membrane"/>
    <property type="evidence" value="ECO:0007669"/>
    <property type="project" value="UniProtKB-SubCell"/>
</dbReference>
<protein>
    <submittedName>
        <fullName evidence="10">Bcr/CflA family drug resistance efflux transporter</fullName>
    </submittedName>
</protein>
<evidence type="ECO:0000256" key="5">
    <source>
        <dbReference type="ARBA" id="ARBA00022692"/>
    </source>
</evidence>
<dbReference type="Gene3D" id="1.20.1720.10">
    <property type="entry name" value="Multidrug resistance protein D"/>
    <property type="match status" value="1"/>
</dbReference>
<feature type="transmembrane region" description="Helical" evidence="8">
    <location>
        <begin position="260"/>
        <end position="280"/>
    </location>
</feature>
<evidence type="ECO:0000256" key="4">
    <source>
        <dbReference type="ARBA" id="ARBA00022475"/>
    </source>
</evidence>